<name>A0AAD4CN48_ASPNN</name>
<evidence type="ECO:0000256" key="4">
    <source>
        <dbReference type="ARBA" id="ARBA00022737"/>
    </source>
</evidence>
<evidence type="ECO:0000256" key="2">
    <source>
        <dbReference type="ARBA" id="ARBA00008423"/>
    </source>
</evidence>
<comment type="caution">
    <text evidence="10">The sequence shown here is derived from an EMBL/GenBank/DDBJ whole genome shotgun (WGS) entry which is preliminary data.</text>
</comment>
<keyword evidence="7" id="KW-0539">Nucleus</keyword>
<evidence type="ECO:0000256" key="1">
    <source>
        <dbReference type="ARBA" id="ARBA00004123"/>
    </source>
</evidence>
<evidence type="ECO:0000256" key="3">
    <source>
        <dbReference type="ARBA" id="ARBA00022723"/>
    </source>
</evidence>
<dbReference type="EMBL" id="VCAU01000038">
    <property type="protein sequence ID" value="KAF9889268.1"/>
    <property type="molecule type" value="Genomic_DNA"/>
</dbReference>
<dbReference type="FunFam" id="1.10.340.40:FF:000001">
    <property type="entry name" value="Nuclear polyadenylated RNA-binding protein nab2"/>
    <property type="match status" value="1"/>
</dbReference>
<comment type="similarity">
    <text evidence="2">Belongs to the ZC3H14 family.</text>
</comment>
<dbReference type="GO" id="GO:0005634">
    <property type="term" value="C:nucleus"/>
    <property type="evidence" value="ECO:0007669"/>
    <property type="project" value="UniProtKB-SubCell"/>
</dbReference>
<dbReference type="PANTHER" id="PTHR14738">
    <property type="entry name" value="ZINC FINGER CCCH DOMAIN-CONTAINING PROTEIN 14"/>
    <property type="match status" value="1"/>
</dbReference>
<dbReference type="InterPro" id="IPR055046">
    <property type="entry name" value="Nab2-like_Znf-CCCH"/>
</dbReference>
<dbReference type="GO" id="GO:0043488">
    <property type="term" value="P:regulation of mRNA stability"/>
    <property type="evidence" value="ECO:0007669"/>
    <property type="project" value="InterPro"/>
</dbReference>
<dbReference type="GO" id="GO:0005737">
    <property type="term" value="C:cytoplasm"/>
    <property type="evidence" value="ECO:0007669"/>
    <property type="project" value="TreeGrafter"/>
</dbReference>
<evidence type="ECO:0000313" key="10">
    <source>
        <dbReference type="EMBL" id="KAF9889268.1"/>
    </source>
</evidence>
<feature type="region of interest" description="Disordered" evidence="8">
    <location>
        <begin position="277"/>
        <end position="317"/>
    </location>
</feature>
<accession>A0AAD4CN48</accession>
<evidence type="ECO:0000256" key="7">
    <source>
        <dbReference type="ARBA" id="ARBA00023242"/>
    </source>
</evidence>
<reference evidence="10" key="1">
    <citation type="journal article" date="2019" name="Beilstein J. Org. Chem.">
        <title>Nanangenines: drimane sesquiterpenoids as the dominant metabolite cohort of a novel Australian fungus, Aspergillus nanangensis.</title>
        <authorList>
            <person name="Lacey H.J."/>
            <person name="Gilchrist C.L.M."/>
            <person name="Crombie A."/>
            <person name="Kalaitzis J.A."/>
            <person name="Vuong D."/>
            <person name="Rutledge P.J."/>
            <person name="Turner P."/>
            <person name="Pitt J.I."/>
            <person name="Lacey E."/>
            <person name="Chooi Y.H."/>
            <person name="Piggott A.M."/>
        </authorList>
    </citation>
    <scope>NUCLEOTIDE SEQUENCE</scope>
    <source>
        <strain evidence="10">MST-FP2251</strain>
    </source>
</reference>
<keyword evidence="3" id="KW-0479">Metal-binding</keyword>
<feature type="region of interest" description="Disordered" evidence="8">
    <location>
        <begin position="129"/>
        <end position="150"/>
    </location>
</feature>
<keyword evidence="6" id="KW-0862">Zinc</keyword>
<feature type="region of interest" description="Disordered" evidence="8">
    <location>
        <begin position="175"/>
        <end position="197"/>
    </location>
</feature>
<dbReference type="Pfam" id="PF14608">
    <property type="entry name" value="zf-CCCH_2"/>
    <property type="match status" value="3"/>
</dbReference>
<evidence type="ECO:0000256" key="6">
    <source>
        <dbReference type="ARBA" id="ARBA00022833"/>
    </source>
</evidence>
<dbReference type="InterPro" id="IPR043094">
    <property type="entry name" value="Nab2/ZC3H14_N_sf"/>
</dbReference>
<keyword evidence="5" id="KW-0863">Zinc-finger</keyword>
<sequence>MTTAVVVGTPLADALSNVIQPKLVEMGWSSEGGDDSALTEYVILMLVNGKTQEQIAGELSNDLLGLGEGDTQALDFSGWLFEQVEALNQQINGGAAPTSPTQAIAMAQQVPSFEGGAMDADMSIGDGGVSSEAIPTGPKAMRNGRPGGRGRIINQINRAMDRNDSPLHRIRGQANSGRINTHGRDHKGRFNQNGGNRMGGGRQMGGAMNMAPAQMGGGPGAMMNMNPNDQMHLMSLLEEQARMMAQFMPGFVSPAINPAFQQNGPQQGRSLFDRVERNQGRRQHGHFGKQGETADTDMDMKPDGAQDGPQDESNPDSVCRFNLRCTRKDCPFAHQSPAAPEGTPIDVSDACPYGAACKNRKCAARHPSPAVRSAHQAEEMCRFFPHCTNPNCHFKHPSMPLCRNGADCTTEGCKFTHMQTACKFNPCLNPSCSYKHAEGQRGNFPDKVWTADKPHVSERKFISEEAAEELIIPEGATDGASQNPEIAT</sequence>
<dbReference type="FunFam" id="4.10.1000.30:FF:000002">
    <property type="entry name" value="Nuclear polyadenylated RNA-binding protein Nab2"/>
    <property type="match status" value="1"/>
</dbReference>
<dbReference type="Proteomes" id="UP001194746">
    <property type="component" value="Unassembled WGS sequence"/>
</dbReference>
<dbReference type="FunFam" id="4.10.1000.40:FF:000002">
    <property type="entry name" value="Nuclear polyadenylated RNA-binding protein Nab2"/>
    <property type="match status" value="1"/>
</dbReference>
<proteinExistence type="inferred from homology"/>
<evidence type="ECO:0000259" key="9">
    <source>
        <dbReference type="Pfam" id="PF22683"/>
    </source>
</evidence>
<evidence type="ECO:0000313" key="11">
    <source>
        <dbReference type="Proteomes" id="UP001194746"/>
    </source>
</evidence>
<dbReference type="GO" id="GO:0008270">
    <property type="term" value="F:zinc ion binding"/>
    <property type="evidence" value="ECO:0007669"/>
    <property type="project" value="UniProtKB-KW"/>
</dbReference>
<reference evidence="10" key="2">
    <citation type="submission" date="2020-02" db="EMBL/GenBank/DDBJ databases">
        <authorList>
            <person name="Gilchrist C.L.M."/>
            <person name="Chooi Y.-H."/>
        </authorList>
    </citation>
    <scope>NUCLEOTIDE SEQUENCE</scope>
    <source>
        <strain evidence="10">MST-FP2251</strain>
    </source>
</reference>
<organism evidence="10 11">
    <name type="scientific">Aspergillus nanangensis</name>
    <dbReference type="NCBI Taxonomy" id="2582783"/>
    <lineage>
        <taxon>Eukaryota</taxon>
        <taxon>Fungi</taxon>
        <taxon>Dikarya</taxon>
        <taxon>Ascomycota</taxon>
        <taxon>Pezizomycotina</taxon>
        <taxon>Eurotiomycetes</taxon>
        <taxon>Eurotiomycetidae</taxon>
        <taxon>Eurotiales</taxon>
        <taxon>Aspergillaceae</taxon>
        <taxon>Aspergillus</taxon>
        <taxon>Aspergillus subgen. Circumdati</taxon>
    </lineage>
</organism>
<keyword evidence="11" id="KW-1185">Reference proteome</keyword>
<dbReference type="AlphaFoldDB" id="A0AAD4CN48"/>
<dbReference type="Pfam" id="PF22683">
    <property type="entry name" value="Nab2-like_zf-CCCH"/>
    <property type="match status" value="1"/>
</dbReference>
<dbReference type="PANTHER" id="PTHR14738:SF29">
    <property type="entry name" value="ZINC FINGER CCCH DOMAIN-CONTAINING PROTEIN 14"/>
    <property type="match status" value="1"/>
</dbReference>
<dbReference type="Gene3D" id="4.10.1000.30">
    <property type="match status" value="1"/>
</dbReference>
<dbReference type="InterPro" id="IPR040366">
    <property type="entry name" value="Nab2/ZC3H14"/>
</dbReference>
<evidence type="ECO:0000256" key="8">
    <source>
        <dbReference type="SAM" id="MobiDB-lite"/>
    </source>
</evidence>
<keyword evidence="4" id="KW-0677">Repeat</keyword>
<dbReference type="Gene3D" id="1.10.340.40">
    <property type="entry name" value="Nuclear abundant poly(A) RNA-bind protein 2, N-terminal domain"/>
    <property type="match status" value="1"/>
</dbReference>
<protein>
    <recommendedName>
        <fullName evidence="9">Nab2-like CCCH zinc finger domain-containing protein</fullName>
    </recommendedName>
</protein>
<evidence type="ECO:0000256" key="5">
    <source>
        <dbReference type="ARBA" id="ARBA00022771"/>
    </source>
</evidence>
<comment type="subcellular location">
    <subcellularLocation>
        <location evidence="1">Nucleus</location>
    </subcellularLocation>
</comment>
<dbReference type="Gene3D" id="4.10.1000.40">
    <property type="match status" value="1"/>
</dbReference>
<gene>
    <name evidence="10" type="ORF">FE257_007581</name>
</gene>
<dbReference type="GO" id="GO:0008143">
    <property type="term" value="F:poly(A) binding"/>
    <property type="evidence" value="ECO:0007669"/>
    <property type="project" value="InterPro"/>
</dbReference>
<feature type="domain" description="Nab2-like CCCH zinc finger" evidence="9">
    <location>
        <begin position="422"/>
        <end position="441"/>
    </location>
</feature>